<dbReference type="AlphaFoldDB" id="A0A9R0K0V7"/>
<dbReference type="PANTHER" id="PTHR47939">
    <property type="entry name" value="MEMBRANE-ASSOCIATED SALT-INDUCIBLE PROTEIN-LIKE"/>
    <property type="match status" value="1"/>
</dbReference>
<dbReference type="NCBIfam" id="TIGR00756">
    <property type="entry name" value="PPR"/>
    <property type="match status" value="2"/>
</dbReference>
<evidence type="ECO:0000256" key="4">
    <source>
        <dbReference type="SAM" id="MobiDB-lite"/>
    </source>
</evidence>
<feature type="repeat" description="PPR" evidence="3">
    <location>
        <begin position="393"/>
        <end position="427"/>
    </location>
</feature>
<dbReference type="PROSITE" id="PS51375">
    <property type="entry name" value="PPR"/>
    <property type="match status" value="4"/>
</dbReference>
<keyword evidence="2" id="KW-0677">Repeat</keyword>
<keyword evidence="5" id="KW-1185">Reference proteome</keyword>
<dbReference type="GO" id="GO:0003729">
    <property type="term" value="F:mRNA binding"/>
    <property type="evidence" value="ECO:0000318"/>
    <property type="project" value="GO_Central"/>
</dbReference>
<reference evidence="6" key="2">
    <citation type="submission" date="2025-08" db="UniProtKB">
        <authorList>
            <consortium name="RefSeq"/>
        </authorList>
    </citation>
    <scope>IDENTIFICATION</scope>
    <source>
        <tissue evidence="6">Leaf</tissue>
    </source>
</reference>
<dbReference type="InterPro" id="IPR002885">
    <property type="entry name" value="PPR_rpt"/>
</dbReference>
<dbReference type="Proteomes" id="UP000813463">
    <property type="component" value="Chromosome 5"/>
</dbReference>
<evidence type="ECO:0000256" key="2">
    <source>
        <dbReference type="ARBA" id="ARBA00022737"/>
    </source>
</evidence>
<evidence type="ECO:0000256" key="1">
    <source>
        <dbReference type="ARBA" id="ARBA00007626"/>
    </source>
</evidence>
<feature type="compositionally biased region" description="Polar residues" evidence="4">
    <location>
        <begin position="559"/>
        <end position="569"/>
    </location>
</feature>
<dbReference type="InterPro" id="IPR050667">
    <property type="entry name" value="PPR-containing_protein"/>
</dbReference>
<proteinExistence type="inferred from homology"/>
<protein>
    <submittedName>
        <fullName evidence="6">Pentatricopeptide repeat-containing protein At1g80880, mitochondrial</fullName>
    </submittedName>
</protein>
<feature type="repeat" description="PPR" evidence="3">
    <location>
        <begin position="459"/>
        <end position="493"/>
    </location>
</feature>
<dbReference type="GeneID" id="110793710"/>
<organism evidence="5 6">
    <name type="scientific">Spinacia oleracea</name>
    <name type="common">Spinach</name>
    <dbReference type="NCBI Taxonomy" id="3562"/>
    <lineage>
        <taxon>Eukaryota</taxon>
        <taxon>Viridiplantae</taxon>
        <taxon>Streptophyta</taxon>
        <taxon>Embryophyta</taxon>
        <taxon>Tracheophyta</taxon>
        <taxon>Spermatophyta</taxon>
        <taxon>Magnoliopsida</taxon>
        <taxon>eudicotyledons</taxon>
        <taxon>Gunneridae</taxon>
        <taxon>Pentapetalae</taxon>
        <taxon>Caryophyllales</taxon>
        <taxon>Chenopodiaceae</taxon>
        <taxon>Chenopodioideae</taxon>
        <taxon>Anserineae</taxon>
        <taxon>Spinacia</taxon>
    </lineage>
</organism>
<feature type="repeat" description="PPR" evidence="3">
    <location>
        <begin position="323"/>
        <end position="357"/>
    </location>
</feature>
<name>A0A9R0K0V7_SPIOL</name>
<dbReference type="Pfam" id="PF13041">
    <property type="entry name" value="PPR_2"/>
    <property type="match status" value="1"/>
</dbReference>
<gene>
    <name evidence="6" type="primary">LOC110793710</name>
</gene>
<dbReference type="PANTHER" id="PTHR47939:SF5">
    <property type="entry name" value="PENTACOTRIPEPTIDE-REPEAT REGION OF PRORP DOMAIN-CONTAINING PROTEIN"/>
    <property type="match status" value="1"/>
</dbReference>
<dbReference type="Pfam" id="PF01535">
    <property type="entry name" value="PPR"/>
    <property type="match status" value="3"/>
</dbReference>
<evidence type="ECO:0000313" key="5">
    <source>
        <dbReference type="Proteomes" id="UP000813463"/>
    </source>
</evidence>
<dbReference type="InterPro" id="IPR011990">
    <property type="entry name" value="TPR-like_helical_dom_sf"/>
</dbReference>
<feature type="compositionally biased region" description="Basic residues" evidence="4">
    <location>
        <begin position="571"/>
        <end position="585"/>
    </location>
</feature>
<reference evidence="5" key="1">
    <citation type="journal article" date="2021" name="Nat. Commun.">
        <title>Genomic analyses provide insights into spinach domestication and the genetic basis of agronomic traits.</title>
        <authorList>
            <person name="Cai X."/>
            <person name="Sun X."/>
            <person name="Xu C."/>
            <person name="Sun H."/>
            <person name="Wang X."/>
            <person name="Ge C."/>
            <person name="Zhang Z."/>
            <person name="Wang Q."/>
            <person name="Fei Z."/>
            <person name="Jiao C."/>
            <person name="Wang Q."/>
        </authorList>
    </citation>
    <scope>NUCLEOTIDE SEQUENCE [LARGE SCALE GENOMIC DNA]</scope>
    <source>
        <strain evidence="5">cv. Varoflay</strain>
    </source>
</reference>
<feature type="repeat" description="PPR" evidence="3">
    <location>
        <begin position="358"/>
        <end position="392"/>
    </location>
</feature>
<sequence>MLINFFLSPPNNFVSLANKSSSTLMAFYALAKRRQILHQIQFRYLLSTLPSFSSSSNGYVNIFFSQTFRRTLHTHFHTPLPKQHSLYFSTLQVQPSPQLSIYNPIDFNAIISKNNQNEELGVIELVELVKKTKDFTSRTEAIDFVVSSGVKPDANQVYLAIWGLREDWKLALLAFELNENWGFETEKILGLVVWVLGTHQKFDVAWSLIRDWHRSGDTRQAMLAIIERYAAANNHEKAIKTFHFMEKLTLHPDQKAFYTVVSALCRYGNIEEAEEFLLKNKKLFPLETEGYNIILHGWCDIFVDVVEAKRVWREMASCCVTLDAMSYTHMISCFSRVGNLFDSLRLYDDMKKRGWIPGLDVYNSLIYVMAHENCLSEALKILVKIKDMGLQPDARTYNCLICPLCEAGKFKEARNLLSILKQEGVQSTIETYQAFLEDANLEGTFEILSQMKNDKVGPDSYTFQLIFDRFFKLREPENVLKVWVEMGHFGVHPESGHYQSLVRGLANCGCLMKAKELHVEMLSNGYVDEPILKKLLQGPEPGSRHGRVGSMNFVKPVNESRSSYASCTRPNRGRKKRGVKLSKKQQRLEGSSVQ</sequence>
<dbReference type="KEGG" id="soe:110793710"/>
<evidence type="ECO:0000256" key="3">
    <source>
        <dbReference type="PROSITE-ProRule" id="PRU00708"/>
    </source>
</evidence>
<dbReference type="Gene3D" id="1.25.40.10">
    <property type="entry name" value="Tetratricopeptide repeat domain"/>
    <property type="match status" value="3"/>
</dbReference>
<dbReference type="RefSeq" id="XP_021854305.2">
    <property type="nucleotide sequence ID" value="XM_021998613.2"/>
</dbReference>
<evidence type="ECO:0000313" key="6">
    <source>
        <dbReference type="RefSeq" id="XP_021854305.2"/>
    </source>
</evidence>
<feature type="region of interest" description="Disordered" evidence="4">
    <location>
        <begin position="559"/>
        <end position="594"/>
    </location>
</feature>
<comment type="similarity">
    <text evidence="1">Belongs to the PPR family. P subfamily.</text>
</comment>
<accession>A0A9R0K0V7</accession>